<feature type="compositionally biased region" description="Basic and acidic residues" evidence="1">
    <location>
        <begin position="98"/>
        <end position="107"/>
    </location>
</feature>
<reference evidence="2" key="1">
    <citation type="journal article" date="2023" name="Mol. Phylogenet. Evol.">
        <title>Genome-scale phylogeny and comparative genomics of the fungal order Sordariales.</title>
        <authorList>
            <person name="Hensen N."/>
            <person name="Bonometti L."/>
            <person name="Westerberg I."/>
            <person name="Brannstrom I.O."/>
            <person name="Guillou S."/>
            <person name="Cros-Aarteil S."/>
            <person name="Calhoun S."/>
            <person name="Haridas S."/>
            <person name="Kuo A."/>
            <person name="Mondo S."/>
            <person name="Pangilinan J."/>
            <person name="Riley R."/>
            <person name="LaButti K."/>
            <person name="Andreopoulos B."/>
            <person name="Lipzen A."/>
            <person name="Chen C."/>
            <person name="Yan M."/>
            <person name="Daum C."/>
            <person name="Ng V."/>
            <person name="Clum A."/>
            <person name="Steindorff A."/>
            <person name="Ohm R.A."/>
            <person name="Martin F."/>
            <person name="Silar P."/>
            <person name="Natvig D.O."/>
            <person name="Lalanne C."/>
            <person name="Gautier V."/>
            <person name="Ament-Velasquez S.L."/>
            <person name="Kruys A."/>
            <person name="Hutchinson M.I."/>
            <person name="Powell A.J."/>
            <person name="Barry K."/>
            <person name="Miller A.N."/>
            <person name="Grigoriev I.V."/>
            <person name="Debuchy R."/>
            <person name="Gladieux P."/>
            <person name="Hiltunen Thoren M."/>
            <person name="Johannesson H."/>
        </authorList>
    </citation>
    <scope>NUCLEOTIDE SEQUENCE</scope>
    <source>
        <strain evidence="2">PSN324</strain>
    </source>
</reference>
<evidence type="ECO:0000313" key="2">
    <source>
        <dbReference type="EMBL" id="KAK4467107.1"/>
    </source>
</evidence>
<sequence>MRILRSKKQRANDAGGNHGGGEVAELRGGEALIKSAGSKGSDLSCNWSSTGSRNSTTTEQNDHHDDEPWGWNRDAQRAADARIAALVILSSLEASRVRTAQEEDRRRLMASRGRGRGPRLRRSWASCRDRESTPHPYPRLGGFASPRGASKVSSDWASERLGEPRYEEEKEEDEGDYEAIPEKTTSAKTGLRKAWFYDFLQHVFPPRIAEKNIQLVMRKSVLSHSQN</sequence>
<feature type="region of interest" description="Disordered" evidence="1">
    <location>
        <begin position="1"/>
        <end position="73"/>
    </location>
</feature>
<proteinExistence type="predicted"/>
<evidence type="ECO:0000256" key="1">
    <source>
        <dbReference type="SAM" id="MobiDB-lite"/>
    </source>
</evidence>
<reference evidence="2" key="2">
    <citation type="submission" date="2023-06" db="EMBL/GenBank/DDBJ databases">
        <authorList>
            <consortium name="Lawrence Berkeley National Laboratory"/>
            <person name="Mondo S.J."/>
            <person name="Hensen N."/>
            <person name="Bonometti L."/>
            <person name="Westerberg I."/>
            <person name="Brannstrom I.O."/>
            <person name="Guillou S."/>
            <person name="Cros-Aarteil S."/>
            <person name="Calhoun S."/>
            <person name="Haridas S."/>
            <person name="Kuo A."/>
            <person name="Pangilinan J."/>
            <person name="Riley R."/>
            <person name="Labutti K."/>
            <person name="Andreopoulos B."/>
            <person name="Lipzen A."/>
            <person name="Chen C."/>
            <person name="Yanf M."/>
            <person name="Daum C."/>
            <person name="Ng V."/>
            <person name="Clum A."/>
            <person name="Steindorff A."/>
            <person name="Ohm R."/>
            <person name="Martin F."/>
            <person name="Silar P."/>
            <person name="Natvig D."/>
            <person name="Lalanne C."/>
            <person name="Gautier V."/>
            <person name="Ament-Velasquez S.L."/>
            <person name="Kruys A."/>
            <person name="Hutchinson M.I."/>
            <person name="Powell A.J."/>
            <person name="Barry K."/>
            <person name="Miller A.N."/>
            <person name="Grigoriev I.V."/>
            <person name="Debuchy R."/>
            <person name="Gladieux P."/>
            <person name="Thoren M.H."/>
            <person name="Johannesson H."/>
        </authorList>
    </citation>
    <scope>NUCLEOTIDE SEQUENCE</scope>
    <source>
        <strain evidence="2">PSN324</strain>
    </source>
</reference>
<feature type="compositionally biased region" description="Basic residues" evidence="1">
    <location>
        <begin position="113"/>
        <end position="122"/>
    </location>
</feature>
<feature type="compositionally biased region" description="Basic and acidic residues" evidence="1">
    <location>
        <begin position="157"/>
        <end position="168"/>
    </location>
</feature>
<comment type="caution">
    <text evidence="2">The sequence shown here is derived from an EMBL/GenBank/DDBJ whole genome shotgun (WGS) entry which is preliminary data.</text>
</comment>
<dbReference type="Proteomes" id="UP001321749">
    <property type="component" value="Unassembled WGS sequence"/>
</dbReference>
<dbReference type="AlphaFoldDB" id="A0AAV9I683"/>
<feature type="region of interest" description="Disordered" evidence="1">
    <location>
        <begin position="98"/>
        <end position="177"/>
    </location>
</feature>
<dbReference type="EMBL" id="MU864928">
    <property type="protein sequence ID" value="KAK4467107.1"/>
    <property type="molecule type" value="Genomic_DNA"/>
</dbReference>
<accession>A0AAV9I683</accession>
<organism evidence="2 3">
    <name type="scientific">Cladorrhinum samala</name>
    <dbReference type="NCBI Taxonomy" id="585594"/>
    <lineage>
        <taxon>Eukaryota</taxon>
        <taxon>Fungi</taxon>
        <taxon>Dikarya</taxon>
        <taxon>Ascomycota</taxon>
        <taxon>Pezizomycotina</taxon>
        <taxon>Sordariomycetes</taxon>
        <taxon>Sordariomycetidae</taxon>
        <taxon>Sordariales</taxon>
        <taxon>Podosporaceae</taxon>
        <taxon>Cladorrhinum</taxon>
    </lineage>
</organism>
<gene>
    <name evidence="2" type="ORF">QBC42DRAFT_1426</name>
</gene>
<name>A0AAV9I683_9PEZI</name>
<protein>
    <submittedName>
        <fullName evidence="2">Uncharacterized protein</fullName>
    </submittedName>
</protein>
<evidence type="ECO:0000313" key="3">
    <source>
        <dbReference type="Proteomes" id="UP001321749"/>
    </source>
</evidence>
<keyword evidence="3" id="KW-1185">Reference proteome</keyword>
<feature type="compositionally biased region" description="Polar residues" evidence="1">
    <location>
        <begin position="41"/>
        <end position="59"/>
    </location>
</feature>